<evidence type="ECO:0000313" key="3">
    <source>
        <dbReference type="Proteomes" id="UP001386955"/>
    </source>
</evidence>
<sequence length="163" mass="19191">MFLFFVMVKFDVCQMKEAKKNDCEFEHEGEEKLWVNKPRFRKQNRPKEMVWSYGVKQENLRINKETLTEATKGEKLGKQSYVNIVRHTKGTSRINTTKRVTLSTNGKESINDILRVKIDENLYEVRVMEEGMVDGREKEEGNGKSLYSDSNSYNEEEDSMEME</sequence>
<proteinExistence type="predicted"/>
<feature type="compositionally biased region" description="Basic and acidic residues" evidence="1">
    <location>
        <begin position="133"/>
        <end position="142"/>
    </location>
</feature>
<comment type="caution">
    <text evidence="2">The sequence shown here is derived from an EMBL/GenBank/DDBJ whole genome shotgun (WGS) entry which is preliminary data.</text>
</comment>
<feature type="region of interest" description="Disordered" evidence="1">
    <location>
        <begin position="133"/>
        <end position="163"/>
    </location>
</feature>
<dbReference type="EMBL" id="JAYMYS010000004">
    <property type="protein sequence ID" value="KAK7396147.1"/>
    <property type="molecule type" value="Genomic_DNA"/>
</dbReference>
<reference evidence="2 3" key="1">
    <citation type="submission" date="2024-01" db="EMBL/GenBank/DDBJ databases">
        <title>The genomes of 5 underutilized Papilionoideae crops provide insights into root nodulation and disease resistanc.</title>
        <authorList>
            <person name="Jiang F."/>
        </authorList>
    </citation>
    <scope>NUCLEOTIDE SEQUENCE [LARGE SCALE GENOMIC DNA]</scope>
    <source>
        <strain evidence="2">DUOXIRENSHENG_FW03</strain>
        <tissue evidence="2">Leaves</tissue>
    </source>
</reference>
<keyword evidence="3" id="KW-1185">Reference proteome</keyword>
<dbReference type="Proteomes" id="UP001386955">
    <property type="component" value="Unassembled WGS sequence"/>
</dbReference>
<feature type="compositionally biased region" description="Acidic residues" evidence="1">
    <location>
        <begin position="154"/>
        <end position="163"/>
    </location>
</feature>
<accession>A0AAN9XKF3</accession>
<dbReference type="AlphaFoldDB" id="A0AAN9XKF3"/>
<protein>
    <submittedName>
        <fullName evidence="2">Uncharacterized protein</fullName>
    </submittedName>
</protein>
<evidence type="ECO:0000313" key="2">
    <source>
        <dbReference type="EMBL" id="KAK7396147.1"/>
    </source>
</evidence>
<organism evidence="2 3">
    <name type="scientific">Psophocarpus tetragonolobus</name>
    <name type="common">Winged bean</name>
    <name type="synonym">Dolichos tetragonolobus</name>
    <dbReference type="NCBI Taxonomy" id="3891"/>
    <lineage>
        <taxon>Eukaryota</taxon>
        <taxon>Viridiplantae</taxon>
        <taxon>Streptophyta</taxon>
        <taxon>Embryophyta</taxon>
        <taxon>Tracheophyta</taxon>
        <taxon>Spermatophyta</taxon>
        <taxon>Magnoliopsida</taxon>
        <taxon>eudicotyledons</taxon>
        <taxon>Gunneridae</taxon>
        <taxon>Pentapetalae</taxon>
        <taxon>rosids</taxon>
        <taxon>fabids</taxon>
        <taxon>Fabales</taxon>
        <taxon>Fabaceae</taxon>
        <taxon>Papilionoideae</taxon>
        <taxon>50 kb inversion clade</taxon>
        <taxon>NPAAA clade</taxon>
        <taxon>indigoferoid/millettioid clade</taxon>
        <taxon>Phaseoleae</taxon>
        <taxon>Psophocarpus</taxon>
    </lineage>
</organism>
<evidence type="ECO:0000256" key="1">
    <source>
        <dbReference type="SAM" id="MobiDB-lite"/>
    </source>
</evidence>
<name>A0AAN9XKF3_PSOTE</name>
<gene>
    <name evidence="2" type="ORF">VNO78_16946</name>
</gene>